<dbReference type="Proteomes" id="UP000656813">
    <property type="component" value="Unassembled WGS sequence"/>
</dbReference>
<organism evidence="1 2">
    <name type="scientific">Pullulanibacillus pueri</name>
    <dbReference type="NCBI Taxonomy" id="1437324"/>
    <lineage>
        <taxon>Bacteria</taxon>
        <taxon>Bacillati</taxon>
        <taxon>Bacillota</taxon>
        <taxon>Bacilli</taxon>
        <taxon>Bacillales</taxon>
        <taxon>Sporolactobacillaceae</taxon>
        <taxon>Pullulanibacillus</taxon>
    </lineage>
</organism>
<evidence type="ECO:0008006" key="3">
    <source>
        <dbReference type="Google" id="ProtNLM"/>
    </source>
</evidence>
<dbReference type="EMBL" id="BMFV01000003">
    <property type="protein sequence ID" value="GGH76736.1"/>
    <property type="molecule type" value="Genomic_DNA"/>
</dbReference>
<protein>
    <recommendedName>
        <fullName evidence="3">PD-(D/E)XK nuclease transposase family protein</fullName>
    </recommendedName>
</protein>
<comment type="caution">
    <text evidence="1">The sequence shown here is derived from an EMBL/GenBank/DDBJ whole genome shotgun (WGS) entry which is preliminary data.</text>
</comment>
<dbReference type="AlphaFoldDB" id="A0A8J2ZTK9"/>
<proteinExistence type="predicted"/>
<sequence>MEDETLRGAFKDWEKLSASKEKQLAYEARVKEVMDAYSAKREAKLYAEEQLEKGIKIGEEKGKREITLSIAKKLIQKGNDTETILELTDLTG</sequence>
<keyword evidence="2" id="KW-1185">Reference proteome</keyword>
<evidence type="ECO:0000313" key="2">
    <source>
        <dbReference type="Proteomes" id="UP000656813"/>
    </source>
</evidence>
<dbReference type="RefSeq" id="WP_188496064.1">
    <property type="nucleotide sequence ID" value="NZ_BMFV01000003.1"/>
</dbReference>
<reference evidence="1" key="2">
    <citation type="submission" date="2020-09" db="EMBL/GenBank/DDBJ databases">
        <authorList>
            <person name="Sun Q."/>
            <person name="Zhou Y."/>
        </authorList>
    </citation>
    <scope>NUCLEOTIDE SEQUENCE</scope>
    <source>
        <strain evidence="1">CGMCC 1.12777</strain>
    </source>
</reference>
<reference evidence="1" key="1">
    <citation type="journal article" date="2014" name="Int. J. Syst. Evol. Microbiol.">
        <title>Complete genome sequence of Corynebacterium casei LMG S-19264T (=DSM 44701T), isolated from a smear-ripened cheese.</title>
        <authorList>
            <consortium name="US DOE Joint Genome Institute (JGI-PGF)"/>
            <person name="Walter F."/>
            <person name="Albersmeier A."/>
            <person name="Kalinowski J."/>
            <person name="Ruckert C."/>
        </authorList>
    </citation>
    <scope>NUCLEOTIDE SEQUENCE</scope>
    <source>
        <strain evidence="1">CGMCC 1.12777</strain>
    </source>
</reference>
<name>A0A8J2ZTK9_9BACL</name>
<accession>A0A8J2ZTK9</accession>
<gene>
    <name evidence="1" type="ORF">GCM10007096_07610</name>
</gene>
<evidence type="ECO:0000313" key="1">
    <source>
        <dbReference type="EMBL" id="GGH76736.1"/>
    </source>
</evidence>